<dbReference type="PRINTS" id="PR00722">
    <property type="entry name" value="CHYMOTRYPSIN"/>
</dbReference>
<evidence type="ECO:0000313" key="10">
    <source>
        <dbReference type="EMBL" id="PZC72431.1"/>
    </source>
</evidence>
<feature type="chain" id="PRO_5016136431" description="Peptidase S1 domain-containing protein" evidence="8">
    <location>
        <begin position="21"/>
        <end position="520"/>
    </location>
</feature>
<keyword evidence="4" id="KW-1199">Hemostasis impairing toxin</keyword>
<dbReference type="SMART" id="SM00020">
    <property type="entry name" value="Tryp_SPc"/>
    <property type="match status" value="2"/>
</dbReference>
<dbReference type="Gene3D" id="2.40.10.10">
    <property type="entry name" value="Trypsin-like serine proteases"/>
    <property type="match status" value="2"/>
</dbReference>
<dbReference type="PROSITE" id="PS00135">
    <property type="entry name" value="TRYPSIN_SER"/>
    <property type="match status" value="1"/>
</dbReference>
<evidence type="ECO:0000256" key="6">
    <source>
        <dbReference type="ARBA" id="ARBA00084094"/>
    </source>
</evidence>
<gene>
    <name evidence="10" type="primary">HaOG211228</name>
    <name evidence="10" type="ORF">B5X24_HaOG211228</name>
</gene>
<dbReference type="OrthoDB" id="6339452at2759"/>
<evidence type="ECO:0000256" key="3">
    <source>
        <dbReference type="ARBA" id="ARBA00023157"/>
    </source>
</evidence>
<dbReference type="PROSITE" id="PS00134">
    <property type="entry name" value="TRYPSIN_HIS"/>
    <property type="match status" value="1"/>
</dbReference>
<evidence type="ECO:0000256" key="4">
    <source>
        <dbReference type="ARBA" id="ARBA00023240"/>
    </source>
</evidence>
<evidence type="ECO:0000256" key="1">
    <source>
        <dbReference type="ARBA" id="ARBA00004239"/>
    </source>
</evidence>
<dbReference type="PANTHER" id="PTHR24260">
    <property type="match status" value="1"/>
</dbReference>
<dbReference type="InterPro" id="IPR033116">
    <property type="entry name" value="TRYPSIN_SER"/>
</dbReference>
<dbReference type="PANTHER" id="PTHR24260:SF147">
    <property type="entry name" value="EG:BACR7A4.3 PROTEIN-RELATED"/>
    <property type="match status" value="1"/>
</dbReference>
<dbReference type="PROSITE" id="PS50240">
    <property type="entry name" value="TRYPSIN_DOM"/>
    <property type="match status" value="2"/>
</dbReference>
<sequence>MNRTYTVVLLLFVYFSFVLSKYAEDTPCELPDGSEGICFNLEHCVEGPAGKTMRNIVYPKFCSMDVFVPTLCCKQCKSVDNSSEPEAIMRGAGLAGVVGGFDAEGYKYRHMALLGYGDDPKNAMWLCAGSIISDYYILTAAHCTSSPISGVKFAALGVLRRTDDFHMWQIYDIAQVIPYPDYEPPSKYDDIALLETTSRIRYNAEVAPACLHKSHDIPDIAAAAGWVDLANKQPVPEHLQIVYMTKFSDEECRRQFPRHEYHLQKGYDNVTQACYADIYNFGDTCEALLGYGDDPKNAMWLCAGSIISDYYILTAAHCTSSPISGVKFAALGVLRRTDDFHMWQIYDIAQVIPYPDYEPPSKYDDIALLETTSRIRYNAEVAPACLHKSHDIPDIAAAAGWVDLANKQPVPEHLQIVYMTKFSDEECRRQFPRHEYHLQKGYDNVTQACYADIYNFGDTCEGESGGPLQVKTENSKKSVCEHTIFGITSFGKTCGAGVPGMYTRVSHYVPWIESHTRRLP</sequence>
<dbReference type="SUPFAM" id="SSF50494">
    <property type="entry name" value="Trypsin-like serine proteases"/>
    <property type="match status" value="2"/>
</dbReference>
<keyword evidence="8" id="KW-0732">Signal</keyword>
<dbReference type="Proteomes" id="UP000249218">
    <property type="component" value="Unassembled WGS sequence"/>
</dbReference>
<dbReference type="EMBL" id="KZ150189">
    <property type="protein sequence ID" value="PZC72431.1"/>
    <property type="molecule type" value="Genomic_DNA"/>
</dbReference>
<organism evidence="10 11">
    <name type="scientific">Helicoverpa armigera</name>
    <name type="common">Cotton bollworm</name>
    <name type="synonym">Heliothis armigera</name>
    <dbReference type="NCBI Taxonomy" id="29058"/>
    <lineage>
        <taxon>Eukaryota</taxon>
        <taxon>Metazoa</taxon>
        <taxon>Ecdysozoa</taxon>
        <taxon>Arthropoda</taxon>
        <taxon>Hexapoda</taxon>
        <taxon>Insecta</taxon>
        <taxon>Pterygota</taxon>
        <taxon>Neoptera</taxon>
        <taxon>Endopterygota</taxon>
        <taxon>Lepidoptera</taxon>
        <taxon>Glossata</taxon>
        <taxon>Ditrysia</taxon>
        <taxon>Noctuoidea</taxon>
        <taxon>Noctuidae</taxon>
        <taxon>Heliothinae</taxon>
        <taxon>Helicoverpa</taxon>
    </lineage>
</organism>
<reference evidence="10 11" key="1">
    <citation type="journal article" date="2017" name="BMC Biol.">
        <title>Genomic innovations, transcriptional plasticity and gene loss underlying the evolution and divergence of two highly polyphagous and invasive Helicoverpa pest species.</title>
        <authorList>
            <person name="Pearce S.L."/>
            <person name="Clarke D.F."/>
            <person name="East P.D."/>
            <person name="Elfekih S."/>
            <person name="Gordon K.H."/>
            <person name="Jermiin L.S."/>
            <person name="McGaughran A."/>
            <person name="Oakeshott J.G."/>
            <person name="Papanikolaou A."/>
            <person name="Perera O.P."/>
            <person name="Rane R.V."/>
            <person name="Richards S."/>
            <person name="Tay W.T."/>
            <person name="Walsh T.K."/>
            <person name="Anderson A."/>
            <person name="Anderson C.J."/>
            <person name="Asgari S."/>
            <person name="Board P.G."/>
            <person name="Bretschneider A."/>
            <person name="Campbell P.M."/>
            <person name="Chertemps T."/>
            <person name="Christeller J.T."/>
            <person name="Coppin C.W."/>
            <person name="Downes S.J."/>
            <person name="Duan G."/>
            <person name="Farnsworth C.A."/>
            <person name="Good R.T."/>
            <person name="Han L.B."/>
            <person name="Han Y.C."/>
            <person name="Hatje K."/>
            <person name="Horne I."/>
            <person name="Huang Y.P."/>
            <person name="Hughes D.S."/>
            <person name="Jacquin-Joly E."/>
            <person name="James W."/>
            <person name="Jhangiani S."/>
            <person name="Kollmar M."/>
            <person name="Kuwar S.S."/>
            <person name="Li S."/>
            <person name="Liu N.Y."/>
            <person name="Maibeche M.T."/>
            <person name="Miller J.R."/>
            <person name="Montagne N."/>
            <person name="Perry T."/>
            <person name="Qu J."/>
            <person name="Song S.V."/>
            <person name="Sutton G.G."/>
            <person name="Vogel H."/>
            <person name="Walenz B.P."/>
            <person name="Xu W."/>
            <person name="Zhang H.J."/>
            <person name="Zou Z."/>
            <person name="Batterham P."/>
            <person name="Edwards O.R."/>
            <person name="Feyereisen R."/>
            <person name="Gibbs R.A."/>
            <person name="Heckel D.G."/>
            <person name="McGrath A."/>
            <person name="Robin C."/>
            <person name="Scherer S.E."/>
            <person name="Worley K.C."/>
            <person name="Wu Y.D."/>
        </authorList>
    </citation>
    <scope>NUCLEOTIDE SEQUENCE [LARGE SCALE GENOMIC DNA]</scope>
    <source>
        <strain evidence="10">Harm_GR_Male_#8</strain>
        <tissue evidence="10">Whole organism</tissue>
    </source>
</reference>
<dbReference type="InterPro" id="IPR001314">
    <property type="entry name" value="Peptidase_S1A"/>
</dbReference>
<keyword evidence="2" id="KW-0800">Toxin</keyword>
<proteinExistence type="predicted"/>
<dbReference type="Pfam" id="PF00089">
    <property type="entry name" value="Trypsin"/>
    <property type="match status" value="2"/>
</dbReference>
<keyword evidence="3" id="KW-1015">Disulfide bond</keyword>
<dbReference type="GO" id="GO:0005576">
    <property type="term" value="C:extracellular region"/>
    <property type="evidence" value="ECO:0007669"/>
    <property type="project" value="UniProtKB-SubCell"/>
</dbReference>
<evidence type="ECO:0000256" key="5">
    <source>
        <dbReference type="ARBA" id="ARBA00055534"/>
    </source>
</evidence>
<comment type="subcellular location">
    <subcellularLocation>
        <location evidence="1">Secreted</location>
        <location evidence="1">Extracellular space</location>
    </subcellularLocation>
</comment>
<dbReference type="InterPro" id="IPR001254">
    <property type="entry name" value="Trypsin_dom"/>
</dbReference>
<keyword evidence="6" id="KW-1205">Fibrinolytic toxin</keyword>
<keyword evidence="7" id="KW-0645">Protease</keyword>
<dbReference type="GO" id="GO:0006508">
    <property type="term" value="P:proteolysis"/>
    <property type="evidence" value="ECO:0007669"/>
    <property type="project" value="UniProtKB-KW"/>
</dbReference>
<dbReference type="GO" id="GO:0090729">
    <property type="term" value="F:toxin activity"/>
    <property type="evidence" value="ECO:0007669"/>
    <property type="project" value="UniProtKB-KW"/>
</dbReference>
<dbReference type="CDD" id="cd00190">
    <property type="entry name" value="Tryp_SPc"/>
    <property type="match status" value="1"/>
</dbReference>
<dbReference type="InterPro" id="IPR009003">
    <property type="entry name" value="Peptidase_S1_PA"/>
</dbReference>
<evidence type="ECO:0000313" key="11">
    <source>
        <dbReference type="Proteomes" id="UP000249218"/>
    </source>
</evidence>
<dbReference type="InterPro" id="IPR043504">
    <property type="entry name" value="Peptidase_S1_PA_chymotrypsin"/>
</dbReference>
<dbReference type="InterPro" id="IPR018114">
    <property type="entry name" value="TRYPSIN_HIS"/>
</dbReference>
<evidence type="ECO:0000256" key="2">
    <source>
        <dbReference type="ARBA" id="ARBA00022656"/>
    </source>
</evidence>
<protein>
    <recommendedName>
        <fullName evidence="9">Peptidase S1 domain-containing protein</fullName>
    </recommendedName>
</protein>
<feature type="signal peptide" evidence="8">
    <location>
        <begin position="1"/>
        <end position="20"/>
    </location>
</feature>
<evidence type="ECO:0000259" key="9">
    <source>
        <dbReference type="PROSITE" id="PS50240"/>
    </source>
</evidence>
<name>A0A2W1BDH3_HELAM</name>
<keyword evidence="11" id="KW-1185">Reference proteome</keyword>
<dbReference type="InterPro" id="IPR051333">
    <property type="entry name" value="CLIP_Serine_Protease"/>
</dbReference>
<dbReference type="GO" id="GO:0004252">
    <property type="term" value="F:serine-type endopeptidase activity"/>
    <property type="evidence" value="ECO:0007669"/>
    <property type="project" value="InterPro"/>
</dbReference>
<keyword evidence="7" id="KW-0720">Serine protease</keyword>
<dbReference type="FunFam" id="2.40.10.10:FF:000068">
    <property type="entry name" value="transmembrane protease serine 2"/>
    <property type="match status" value="2"/>
</dbReference>
<comment type="function">
    <text evidence="5">Fibrinolytic activity; shows preferential cleavage of Arg-Gly bonds in all three fibrinogen chains. Contact with the caterpillars causes severe bleeding, due the anticoagulant effect of the protein.</text>
</comment>
<feature type="domain" description="Peptidase S1" evidence="9">
    <location>
        <begin position="280"/>
        <end position="517"/>
    </location>
</feature>
<feature type="domain" description="Peptidase S1" evidence="9">
    <location>
        <begin position="97"/>
        <end position="286"/>
    </location>
</feature>
<dbReference type="AlphaFoldDB" id="A0A2W1BDH3"/>
<keyword evidence="7" id="KW-0378">Hydrolase</keyword>
<evidence type="ECO:0000256" key="7">
    <source>
        <dbReference type="RuleBase" id="RU363034"/>
    </source>
</evidence>
<accession>A0A2W1BDH3</accession>
<evidence type="ECO:0000256" key="8">
    <source>
        <dbReference type="SAM" id="SignalP"/>
    </source>
</evidence>